<name>A0A2L2YGU6_PARTP</name>
<dbReference type="EMBL" id="IAAA01023525">
    <property type="protein sequence ID" value="LAA06590.1"/>
    <property type="molecule type" value="mRNA"/>
</dbReference>
<dbReference type="EMBL" id="IAAA01023524">
    <property type="protein sequence ID" value="LAA06587.1"/>
    <property type="molecule type" value="mRNA"/>
</dbReference>
<dbReference type="OMA" id="KYQVVNC"/>
<proteinExistence type="evidence at transcript level"/>
<dbReference type="GO" id="GO:0005737">
    <property type="term" value="C:cytoplasm"/>
    <property type="evidence" value="ECO:0007669"/>
    <property type="project" value="TreeGrafter"/>
</dbReference>
<dbReference type="InterPro" id="IPR019332">
    <property type="entry name" value="OSCP1"/>
</dbReference>
<dbReference type="Pfam" id="PF10188">
    <property type="entry name" value="Oscp1"/>
    <property type="match status" value="1"/>
</dbReference>
<sequence length="366" mass="41973">MADRALPIIFLNLSGEMLYVIQQRLEAQNVSEDKSNKVIEDILTTMLNDQFIEELFKPQNMYSRSAMQSVFEKLVHSSIMRLNTTSMSKLYDLMLMVFKYQVLNCRCAEDILLVTLNHMDAIRNCAVSYQELRIKVENVFFLLVSNYEDMKHLDYECLFSCITAFLQDLNIRVSVLMRLGLQLSNGEIVRCDSKAGFESSISTMQNDDYIVKGEAMQEKWKKSLPQRCFDFDGNRGISLGTNIYIKSAAMFPGLDKENDSDMNHKECNDSGKYHALEEVTLLNRLIGNSSQSEFVPDLLFASIDEESIECQKDSYEKNVGCFVTIDASQKSRNELGQLSQEFFVKEEKKGENDILELLDFADSDKI</sequence>
<dbReference type="GO" id="GO:0005886">
    <property type="term" value="C:plasma membrane"/>
    <property type="evidence" value="ECO:0007669"/>
    <property type="project" value="TreeGrafter"/>
</dbReference>
<dbReference type="AlphaFoldDB" id="A0A2L2YGU6"/>
<reference evidence="1" key="1">
    <citation type="journal article" date="2016" name="Mol. Ecol. Resour.">
        <title>Evaluation of the impact of RNA preservation methods of spiders for de novo transcriptome assembly.</title>
        <authorList>
            <person name="Kono N."/>
            <person name="Nakamura H."/>
            <person name="Ito Y."/>
            <person name="Tomita M."/>
            <person name="Arakawa K."/>
        </authorList>
    </citation>
    <scope>NUCLEOTIDE SEQUENCE</scope>
    <source>
        <tissue evidence="1">Whole body</tissue>
    </source>
</reference>
<evidence type="ECO:0000313" key="1">
    <source>
        <dbReference type="EMBL" id="LAA06590.1"/>
    </source>
</evidence>
<accession>A0A2L2YGU6</accession>
<protein>
    <submittedName>
        <fullName evidence="1">Protein OSCP1</fullName>
    </submittedName>
</protein>
<dbReference type="OrthoDB" id="2157380at2759"/>
<dbReference type="PANTHER" id="PTHR21439">
    <property type="entry name" value="OXIDORED-NITRO DOMAIN-CONTAINING PROTEIN"/>
    <property type="match status" value="1"/>
</dbReference>
<dbReference type="PANTHER" id="PTHR21439:SF0">
    <property type="entry name" value="PROTEIN OSCP1"/>
    <property type="match status" value="1"/>
</dbReference>
<organism evidence="1">
    <name type="scientific">Parasteatoda tepidariorum</name>
    <name type="common">Common house spider</name>
    <name type="synonym">Achaearanea tepidariorum</name>
    <dbReference type="NCBI Taxonomy" id="114398"/>
    <lineage>
        <taxon>Eukaryota</taxon>
        <taxon>Metazoa</taxon>
        <taxon>Ecdysozoa</taxon>
        <taxon>Arthropoda</taxon>
        <taxon>Chelicerata</taxon>
        <taxon>Arachnida</taxon>
        <taxon>Araneae</taxon>
        <taxon>Araneomorphae</taxon>
        <taxon>Entelegynae</taxon>
        <taxon>Araneoidea</taxon>
        <taxon>Theridiidae</taxon>
        <taxon>Parasteatoda</taxon>
    </lineage>
</organism>